<evidence type="ECO:0000256" key="6">
    <source>
        <dbReference type="ARBA" id="ARBA00022803"/>
    </source>
</evidence>
<dbReference type="SUPFAM" id="SSF48452">
    <property type="entry name" value="TPR-like"/>
    <property type="match status" value="2"/>
</dbReference>
<dbReference type="PRINTS" id="PR00381">
    <property type="entry name" value="KINESINLIGHT"/>
</dbReference>
<evidence type="ECO:0000256" key="2">
    <source>
        <dbReference type="ARBA" id="ARBA00009622"/>
    </source>
</evidence>
<dbReference type="Pfam" id="PF13401">
    <property type="entry name" value="AAA_22"/>
    <property type="match status" value="1"/>
</dbReference>
<dbReference type="InterPro" id="IPR049945">
    <property type="entry name" value="AAA_22"/>
</dbReference>
<feature type="domain" description="DUF7779" evidence="12">
    <location>
        <begin position="359"/>
        <end position="439"/>
    </location>
</feature>
<dbReference type="PANTHER" id="PTHR45783">
    <property type="entry name" value="KINESIN LIGHT CHAIN"/>
    <property type="match status" value="1"/>
</dbReference>
<feature type="repeat" description="TPR" evidence="10">
    <location>
        <begin position="702"/>
        <end position="735"/>
    </location>
</feature>
<dbReference type="PANTHER" id="PTHR45783:SF3">
    <property type="entry name" value="KINESIN LIGHT CHAIN"/>
    <property type="match status" value="1"/>
</dbReference>
<feature type="repeat" description="TPR" evidence="10">
    <location>
        <begin position="576"/>
        <end position="609"/>
    </location>
</feature>
<reference evidence="13 14" key="1">
    <citation type="submission" date="2022-04" db="EMBL/GenBank/DDBJ databases">
        <title>Positive selection, recombination, and allopatry shape intraspecific diversity of widespread and dominant cyanobacteria.</title>
        <authorList>
            <person name="Wei J."/>
            <person name="Shu W."/>
            <person name="Hu C."/>
        </authorList>
    </citation>
    <scope>NUCLEOTIDE SEQUENCE [LARGE SCALE GENOMIC DNA]</scope>
    <source>
        <strain evidence="13 14">DQ-A4</strain>
    </source>
</reference>
<evidence type="ECO:0000313" key="14">
    <source>
        <dbReference type="Proteomes" id="UP001482513"/>
    </source>
</evidence>
<evidence type="ECO:0000256" key="8">
    <source>
        <dbReference type="ARBA" id="ARBA00023175"/>
    </source>
</evidence>
<keyword evidence="14" id="KW-1185">Reference proteome</keyword>
<dbReference type="Pfam" id="PF13424">
    <property type="entry name" value="TPR_12"/>
    <property type="match status" value="3"/>
</dbReference>
<dbReference type="Gene3D" id="3.40.50.300">
    <property type="entry name" value="P-loop containing nucleotide triphosphate hydrolases"/>
    <property type="match status" value="1"/>
</dbReference>
<gene>
    <name evidence="13" type="ORF">NC992_20965</name>
</gene>
<comment type="similarity">
    <text evidence="2">Belongs to the kinesin light chain family.</text>
</comment>
<evidence type="ECO:0000256" key="3">
    <source>
        <dbReference type="ARBA" id="ARBA00022490"/>
    </source>
</evidence>
<dbReference type="SUPFAM" id="SSF52540">
    <property type="entry name" value="P-loop containing nucleoside triphosphate hydrolases"/>
    <property type="match status" value="1"/>
</dbReference>
<dbReference type="EMBL" id="JAMPKX010000011">
    <property type="protein sequence ID" value="MEP0949365.1"/>
    <property type="molecule type" value="Genomic_DNA"/>
</dbReference>
<keyword evidence="8" id="KW-0505">Motor protein</keyword>
<protein>
    <submittedName>
        <fullName evidence="13">Tetratricopeptide repeat protein</fullName>
    </submittedName>
</protein>
<evidence type="ECO:0000256" key="5">
    <source>
        <dbReference type="ARBA" id="ARBA00022737"/>
    </source>
</evidence>
<dbReference type="PROSITE" id="PS50005">
    <property type="entry name" value="TPR"/>
    <property type="match status" value="5"/>
</dbReference>
<dbReference type="InterPro" id="IPR027417">
    <property type="entry name" value="P-loop_NTPase"/>
</dbReference>
<feature type="repeat" description="TPR" evidence="10">
    <location>
        <begin position="618"/>
        <end position="651"/>
    </location>
</feature>
<dbReference type="Gene3D" id="1.25.40.10">
    <property type="entry name" value="Tetratricopeptide repeat domain"/>
    <property type="match status" value="2"/>
</dbReference>
<dbReference type="Proteomes" id="UP001482513">
    <property type="component" value="Unassembled WGS sequence"/>
</dbReference>
<sequence length="759" mass="84117">MSGAASPHPPHLSAIQRLNFIRTLNALPVPQFEELVFSLNPPRGIVPPDVAALGNRTSVLLQWAEGSTGPGLAQVQDLLSLILGEPNPAASNTVSASPLFLAPRRNPFFTGREELLKQIHQAMAAGEPAALSGLGGVGKTQIAAEYAHRHREQYSDVLWVRAETHDELVSGLTALAQDLGLALSQETDQAVVVQAVKGWLSKNSGWLLILDNADHLELVRDWLGLCDHGHILLTTRASETRPLAVCVEVLKMPTQEGALFLLRRCGRVGQEGTWAEATEADQTLALALCEQMDGLPLALDQAGAYILEMPSSLTEYLRLYQAAEPQLLAQRGDNALDHPSVTITFGLAVRVASQRLPAVADFLNLCAFLAPDGIPEELFKDGAAAFEELLQSVLTEPLEYMALLREAGRFSLVVRDVQEQTFSLHRLVQAVVRDGLDEAAQENLVRQLLEAISSAFPKIEFVNWSMCDRLLPHALALVGWQQHFAIEIKSTGRLLNQIAFYLKERGRYSEAEPLYQNALAMRKRLLGDEHPNVATSLNNLAVLYYSQGRYGEAELLYQNALAMRKRLLDDEHSDVAHSFNNLASLYYSQGRYGKAEPLFQEALAMQKRLLGDEHPNVARSLNNLAVLYNNQGRYGEAEPLYQDALAMQKRLLGDEHSAVARSLNNLAMLYTNQGRYGEAKPLYQDALEMRKRLLGDEHPDVASSLNNLAMLYANQGRCEEAEPLYQNALSIYKQLLGDEHPKTKTVRQDLKRLQQRQES</sequence>
<dbReference type="InterPro" id="IPR019734">
    <property type="entry name" value="TPR_rpt"/>
</dbReference>
<evidence type="ECO:0000256" key="1">
    <source>
        <dbReference type="ARBA" id="ARBA00004245"/>
    </source>
</evidence>
<comment type="subcellular location">
    <subcellularLocation>
        <location evidence="1">Cytoplasm</location>
        <location evidence="1">Cytoskeleton</location>
    </subcellularLocation>
</comment>
<evidence type="ECO:0000256" key="7">
    <source>
        <dbReference type="ARBA" id="ARBA00023054"/>
    </source>
</evidence>
<dbReference type="RefSeq" id="WP_190704954.1">
    <property type="nucleotide sequence ID" value="NZ_JAMPKX010000011.1"/>
</dbReference>
<keyword evidence="7" id="KW-0175">Coiled coil</keyword>
<keyword evidence="9" id="KW-0206">Cytoskeleton</keyword>
<dbReference type="SMART" id="SM00028">
    <property type="entry name" value="TPR"/>
    <property type="match status" value="6"/>
</dbReference>
<dbReference type="Pfam" id="PF25000">
    <property type="entry name" value="DUF7779"/>
    <property type="match status" value="1"/>
</dbReference>
<comment type="caution">
    <text evidence="13">The sequence shown here is derived from an EMBL/GenBank/DDBJ whole genome shotgun (WGS) entry which is preliminary data.</text>
</comment>
<evidence type="ECO:0000256" key="4">
    <source>
        <dbReference type="ARBA" id="ARBA00022701"/>
    </source>
</evidence>
<keyword evidence="5" id="KW-0677">Repeat</keyword>
<dbReference type="InterPro" id="IPR002151">
    <property type="entry name" value="Kinesin_light"/>
</dbReference>
<proteinExistence type="inferred from homology"/>
<keyword evidence="6 10" id="KW-0802">TPR repeat</keyword>
<keyword evidence="3" id="KW-0963">Cytoplasm</keyword>
<feature type="domain" description="ORC1/DEAH AAA+ ATPase" evidence="11">
    <location>
        <begin position="130"/>
        <end position="221"/>
    </location>
</feature>
<evidence type="ECO:0000259" key="11">
    <source>
        <dbReference type="Pfam" id="PF13401"/>
    </source>
</evidence>
<feature type="repeat" description="TPR" evidence="10">
    <location>
        <begin position="660"/>
        <end position="693"/>
    </location>
</feature>
<evidence type="ECO:0000313" key="13">
    <source>
        <dbReference type="EMBL" id="MEP0949365.1"/>
    </source>
</evidence>
<evidence type="ECO:0000256" key="9">
    <source>
        <dbReference type="ARBA" id="ARBA00023212"/>
    </source>
</evidence>
<dbReference type="InterPro" id="IPR011990">
    <property type="entry name" value="TPR-like_helical_dom_sf"/>
</dbReference>
<feature type="repeat" description="TPR" evidence="10">
    <location>
        <begin position="534"/>
        <end position="567"/>
    </location>
</feature>
<name>A0ABV0K9E6_9CYAN</name>
<evidence type="ECO:0000259" key="12">
    <source>
        <dbReference type="Pfam" id="PF25000"/>
    </source>
</evidence>
<dbReference type="InterPro" id="IPR056681">
    <property type="entry name" value="DUF7779"/>
</dbReference>
<keyword evidence="4" id="KW-0493">Microtubule</keyword>
<accession>A0ABV0K9E6</accession>
<evidence type="ECO:0000256" key="10">
    <source>
        <dbReference type="PROSITE-ProRule" id="PRU00339"/>
    </source>
</evidence>
<organism evidence="13 14">
    <name type="scientific">Leptolyngbya subtilissima DQ-A4</name>
    <dbReference type="NCBI Taxonomy" id="2933933"/>
    <lineage>
        <taxon>Bacteria</taxon>
        <taxon>Bacillati</taxon>
        <taxon>Cyanobacteriota</taxon>
        <taxon>Cyanophyceae</taxon>
        <taxon>Leptolyngbyales</taxon>
        <taxon>Leptolyngbyaceae</taxon>
        <taxon>Leptolyngbya group</taxon>
        <taxon>Leptolyngbya</taxon>
    </lineage>
</organism>